<protein>
    <submittedName>
        <fullName evidence="6">DNA-binding transcriptional regulator, AcrR family</fullName>
    </submittedName>
</protein>
<gene>
    <name evidence="6" type="ORF">COO91_09257</name>
</gene>
<dbReference type="KEGG" id="nfl:COO91_09257"/>
<dbReference type="InterPro" id="IPR023772">
    <property type="entry name" value="DNA-bd_HTH_TetR-type_CS"/>
</dbReference>
<keyword evidence="3" id="KW-0804">Transcription</keyword>
<keyword evidence="2 4" id="KW-0238">DNA-binding</keyword>
<dbReference type="GO" id="GO:0003677">
    <property type="term" value="F:DNA binding"/>
    <property type="evidence" value="ECO:0007669"/>
    <property type="project" value="UniProtKB-UniRule"/>
</dbReference>
<feature type="domain" description="HTH tetR-type" evidence="5">
    <location>
        <begin position="13"/>
        <end position="73"/>
    </location>
</feature>
<evidence type="ECO:0000256" key="4">
    <source>
        <dbReference type="PROSITE-ProRule" id="PRU00335"/>
    </source>
</evidence>
<organism evidence="6 7">
    <name type="scientific">Nostoc flagelliforme CCNUN1</name>
    <dbReference type="NCBI Taxonomy" id="2038116"/>
    <lineage>
        <taxon>Bacteria</taxon>
        <taxon>Bacillati</taxon>
        <taxon>Cyanobacteriota</taxon>
        <taxon>Cyanophyceae</taxon>
        <taxon>Nostocales</taxon>
        <taxon>Nostocaceae</taxon>
        <taxon>Nostoc</taxon>
    </lineage>
</organism>
<dbReference type="SUPFAM" id="SSF48498">
    <property type="entry name" value="Tetracyclin repressor-like, C-terminal domain"/>
    <property type="match status" value="1"/>
</dbReference>
<accession>A0A2K8T622</accession>
<proteinExistence type="predicted"/>
<dbReference type="Pfam" id="PF00440">
    <property type="entry name" value="TetR_N"/>
    <property type="match status" value="1"/>
</dbReference>
<evidence type="ECO:0000259" key="5">
    <source>
        <dbReference type="PROSITE" id="PS50977"/>
    </source>
</evidence>
<dbReference type="Proteomes" id="UP000232003">
    <property type="component" value="Plasmid pNFSY03"/>
</dbReference>
<evidence type="ECO:0000313" key="7">
    <source>
        <dbReference type="Proteomes" id="UP000232003"/>
    </source>
</evidence>
<name>A0A2K8T622_9NOSO</name>
<dbReference type="PROSITE" id="PS50977">
    <property type="entry name" value="HTH_TETR_2"/>
    <property type="match status" value="1"/>
</dbReference>
<dbReference type="PRINTS" id="PR00455">
    <property type="entry name" value="HTHTETR"/>
</dbReference>
<keyword evidence="6" id="KW-0614">Plasmid</keyword>
<keyword evidence="1" id="KW-0805">Transcription regulation</keyword>
<dbReference type="SUPFAM" id="SSF46689">
    <property type="entry name" value="Homeodomain-like"/>
    <property type="match status" value="1"/>
</dbReference>
<evidence type="ECO:0000256" key="3">
    <source>
        <dbReference type="ARBA" id="ARBA00023163"/>
    </source>
</evidence>
<dbReference type="AlphaFoldDB" id="A0A2K8T622"/>
<dbReference type="InterPro" id="IPR009057">
    <property type="entry name" value="Homeodomain-like_sf"/>
</dbReference>
<dbReference type="OrthoDB" id="2373640at2"/>
<keyword evidence="7" id="KW-1185">Reference proteome</keyword>
<dbReference type="PROSITE" id="PS01081">
    <property type="entry name" value="HTH_TETR_1"/>
    <property type="match status" value="1"/>
</dbReference>
<dbReference type="EMBL" id="CP024788">
    <property type="protein sequence ID" value="AUB43099.1"/>
    <property type="molecule type" value="Genomic_DNA"/>
</dbReference>
<feature type="DNA-binding region" description="H-T-H motif" evidence="4">
    <location>
        <begin position="36"/>
        <end position="55"/>
    </location>
</feature>
<evidence type="ECO:0000256" key="2">
    <source>
        <dbReference type="ARBA" id="ARBA00023125"/>
    </source>
</evidence>
<reference evidence="6 7" key="1">
    <citation type="submission" date="2017-11" db="EMBL/GenBank/DDBJ databases">
        <title>Complete genome of a free-living desiccation-tolerant cyanobacterium and its photosynthetic adaptation to extreme terrestrial habitat.</title>
        <authorList>
            <person name="Shang J."/>
        </authorList>
    </citation>
    <scope>NUCLEOTIDE SEQUENCE [LARGE SCALE GENOMIC DNA]</scope>
    <source>
        <strain evidence="6 7">CCNUN1</strain>
        <plasmid evidence="7">pnfsy03</plasmid>
    </source>
</reference>
<dbReference type="Gene3D" id="1.10.357.10">
    <property type="entry name" value="Tetracycline Repressor, domain 2"/>
    <property type="match status" value="1"/>
</dbReference>
<evidence type="ECO:0000256" key="1">
    <source>
        <dbReference type="ARBA" id="ARBA00023015"/>
    </source>
</evidence>
<dbReference type="InterPro" id="IPR036271">
    <property type="entry name" value="Tet_transcr_reg_TetR-rel_C_sf"/>
</dbReference>
<geneLocation type="plasmid" evidence="7">
    <name>pnfsy03</name>
</geneLocation>
<dbReference type="InterPro" id="IPR001647">
    <property type="entry name" value="HTH_TetR"/>
</dbReference>
<dbReference type="PANTHER" id="PTHR47506">
    <property type="entry name" value="TRANSCRIPTIONAL REGULATORY PROTEIN"/>
    <property type="match status" value="1"/>
</dbReference>
<dbReference type="PANTHER" id="PTHR47506:SF1">
    <property type="entry name" value="HTH-TYPE TRANSCRIPTIONAL REGULATOR YJDC"/>
    <property type="match status" value="1"/>
</dbReference>
<sequence>MPRTPAENERIRRVTREQILKATRELFFTKGYYATSIDDVAKAAQISKGLLYHYFKAKEELLAVLVDLRIDDLLFVMNTAATQQTPIEQIRYIIEGALENVSRQPEAFRFELNLLTQPKLDPVAAKYIQKLMDERAKQFVVQTQMFKKLGVPNPRHRSLYFSSTLQGITLMFSTYPETFPLEEMKAQMIEEFCD</sequence>
<evidence type="ECO:0000313" key="6">
    <source>
        <dbReference type="EMBL" id="AUB43099.1"/>
    </source>
</evidence>
<dbReference type="RefSeq" id="WP_100903366.1">
    <property type="nucleotide sequence ID" value="NZ_CAWNNC010000004.1"/>
</dbReference>